<dbReference type="Pfam" id="PF12969">
    <property type="entry name" value="DUF3857"/>
    <property type="match status" value="1"/>
</dbReference>
<feature type="domain" description="DUF3857" evidence="3">
    <location>
        <begin position="80"/>
        <end position="221"/>
    </location>
</feature>
<evidence type="ECO:0000256" key="1">
    <source>
        <dbReference type="SAM" id="MobiDB-lite"/>
    </source>
</evidence>
<dbReference type="STRING" id="983920.Y88_1757"/>
<sequence>MTASGGNELRFLYFSGLVSLLMSGSAFADAGQVAIGPVPQWVTASDPMPVPAGAGGAAFLRRQDVLVHLDEQGPQDYMGYRVRILQPNALELGNIAITWNPAAGAPVVHAIRIYREGEVIDVLKTANFEVLRREDQLEAARLDGMLTAVLRVGDLRVGDELEVSYTTRIKDPTLGNLDSGSLFVGASPSPGRYHIGLSWDEGAKPNLKMTPDMTLLAQTSERAVDFRLDNPRPANPPKDAPLRFQWQRIVEFSDFADWTTVSQRMAPLFAETARLSANSPLKQEARRIMAANPTPMGRASAALKLVQQNVRYVYVGLDRGNLTPAGADETWQRRYGDCKAKTVLLLALLGEMGIEAEPVLVNNNGFDDGLDQRLPGPRMFDHVLVRARIGGVAYWLDGTLPAVAGPGTEPAVPYRWVLPLSAKGSALEHIPWHQAKRPDLVSTTEIDARQGFVQPAHVVSTMVLRGIKGLQQQMQFAPVPPDQLLNAFRQNLVGGQWQTVEDVQWHYDEAAQASVLTVTGTWKIDWEDDGKGARSLALPGGGFSPPDRRGRASDQNQDLPYYNPPSYNCYATTVRLPLDTRSRQWSSKPGYDVHMFGQNYYRAFALRDGAIRMIRGFRVEQTEIDAATARKDNDRIAGFDNSLGYIFFNSQGQATPIPAAPNVPATYDIDWTADNVPCLSVAALEKNG</sequence>
<dbReference type="Gene3D" id="2.60.40.3140">
    <property type="match status" value="1"/>
</dbReference>
<dbReference type="Gene3D" id="3.10.620.30">
    <property type="match status" value="1"/>
</dbReference>
<dbReference type="Proteomes" id="UP000004728">
    <property type="component" value="Unassembled WGS sequence"/>
</dbReference>
<name>F1Z400_9SPHN</name>
<comment type="caution">
    <text evidence="4">The sequence shown here is derived from an EMBL/GenBank/DDBJ whole genome shotgun (WGS) entry which is preliminary data.</text>
</comment>
<evidence type="ECO:0000259" key="3">
    <source>
        <dbReference type="Pfam" id="PF12969"/>
    </source>
</evidence>
<proteinExistence type="predicted"/>
<feature type="signal peptide" evidence="2">
    <location>
        <begin position="1"/>
        <end position="28"/>
    </location>
</feature>
<keyword evidence="2" id="KW-0732">Signal</keyword>
<accession>F1Z400</accession>
<dbReference type="SUPFAM" id="SSF54001">
    <property type="entry name" value="Cysteine proteinases"/>
    <property type="match status" value="1"/>
</dbReference>
<dbReference type="EMBL" id="AEWJ01000013">
    <property type="protein sequence ID" value="EGD60676.1"/>
    <property type="molecule type" value="Genomic_DNA"/>
</dbReference>
<dbReference type="InParanoid" id="F1Z400"/>
<dbReference type="InterPro" id="IPR024618">
    <property type="entry name" value="DUF3857"/>
</dbReference>
<evidence type="ECO:0000256" key="2">
    <source>
        <dbReference type="SAM" id="SignalP"/>
    </source>
</evidence>
<evidence type="ECO:0000313" key="4">
    <source>
        <dbReference type="EMBL" id="EGD60676.1"/>
    </source>
</evidence>
<gene>
    <name evidence="4" type="ORF">Y88_1757</name>
</gene>
<evidence type="ECO:0000313" key="5">
    <source>
        <dbReference type="Proteomes" id="UP000004728"/>
    </source>
</evidence>
<feature type="chain" id="PRO_5003277505" evidence="2">
    <location>
        <begin position="29"/>
        <end position="688"/>
    </location>
</feature>
<dbReference type="eggNOG" id="COG1305">
    <property type="taxonomic scope" value="Bacteria"/>
</dbReference>
<feature type="region of interest" description="Disordered" evidence="1">
    <location>
        <begin position="535"/>
        <end position="558"/>
    </location>
</feature>
<keyword evidence="5" id="KW-1185">Reference proteome</keyword>
<organism evidence="4 5">
    <name type="scientific">Novosphingobium nitrogenifigens DSM 19370</name>
    <dbReference type="NCBI Taxonomy" id="983920"/>
    <lineage>
        <taxon>Bacteria</taxon>
        <taxon>Pseudomonadati</taxon>
        <taxon>Pseudomonadota</taxon>
        <taxon>Alphaproteobacteria</taxon>
        <taxon>Sphingomonadales</taxon>
        <taxon>Sphingomonadaceae</taxon>
        <taxon>Novosphingobium</taxon>
    </lineage>
</organism>
<dbReference type="InterPro" id="IPR038765">
    <property type="entry name" value="Papain-like_cys_pep_sf"/>
</dbReference>
<reference evidence="4 5" key="1">
    <citation type="journal article" date="2012" name="J. Bacteriol.">
        <title>Draft Genome Sequence of Novosphingobium nitrogenifigens Y88T.</title>
        <authorList>
            <person name="Strabala T.J."/>
            <person name="Macdonald L."/>
            <person name="Liu V."/>
            <person name="Smit A.M."/>
        </authorList>
    </citation>
    <scope>NUCLEOTIDE SEQUENCE [LARGE SCALE GENOMIC DNA]</scope>
    <source>
        <strain evidence="4 5">DSM 19370</strain>
    </source>
</reference>
<protein>
    <submittedName>
        <fullName evidence="4">Transglutaminase-like protein</fullName>
    </submittedName>
</protein>
<dbReference type="AlphaFoldDB" id="F1Z400"/>
<dbReference type="HOGENOM" id="CLU_014046_0_0_5"/>